<evidence type="ECO:0000259" key="3">
    <source>
        <dbReference type="PROSITE" id="PS50894"/>
    </source>
</evidence>
<evidence type="ECO:0000256" key="2">
    <source>
        <dbReference type="PROSITE-ProRule" id="PRU00110"/>
    </source>
</evidence>
<name>A0ABU9T654_9HYPH</name>
<dbReference type="SUPFAM" id="SSF47226">
    <property type="entry name" value="Histidine-containing phosphotransfer domain, HPT domain"/>
    <property type="match status" value="1"/>
</dbReference>
<dbReference type="InterPro" id="IPR036641">
    <property type="entry name" value="HPT_dom_sf"/>
</dbReference>
<gene>
    <name evidence="4" type="ORF">WNY59_08405</name>
</gene>
<feature type="modified residue" description="Phosphohistidine" evidence="2">
    <location>
        <position position="53"/>
    </location>
</feature>
<reference evidence="4 5" key="1">
    <citation type="submission" date="2024-03" db="EMBL/GenBank/DDBJ databases">
        <title>Community enrichment and isolation of bacterial strains for fucoidan degradation.</title>
        <authorList>
            <person name="Sichert A."/>
        </authorList>
    </citation>
    <scope>NUCLEOTIDE SEQUENCE [LARGE SCALE GENOMIC DNA]</scope>
    <source>
        <strain evidence="4 5">AS62</strain>
    </source>
</reference>
<dbReference type="PROSITE" id="PS50894">
    <property type="entry name" value="HPT"/>
    <property type="match status" value="1"/>
</dbReference>
<dbReference type="Pfam" id="PF01627">
    <property type="entry name" value="Hpt"/>
    <property type="match status" value="1"/>
</dbReference>
<dbReference type="CDD" id="cd00088">
    <property type="entry name" value="HPT"/>
    <property type="match status" value="1"/>
</dbReference>
<keyword evidence="1" id="KW-0902">Two-component regulatory system</keyword>
<keyword evidence="5" id="KW-1185">Reference proteome</keyword>
<protein>
    <submittedName>
        <fullName evidence="4">Hpt domain-containing protein</fullName>
    </submittedName>
</protein>
<dbReference type="Proteomes" id="UP001477870">
    <property type="component" value="Unassembled WGS sequence"/>
</dbReference>
<proteinExistence type="predicted"/>
<dbReference type="Gene3D" id="1.20.120.160">
    <property type="entry name" value="HPT domain"/>
    <property type="match status" value="1"/>
</dbReference>
<comment type="caution">
    <text evidence="4">The sequence shown here is derived from an EMBL/GenBank/DDBJ whole genome shotgun (WGS) entry which is preliminary data.</text>
</comment>
<evidence type="ECO:0000313" key="5">
    <source>
        <dbReference type="Proteomes" id="UP001477870"/>
    </source>
</evidence>
<dbReference type="SMART" id="SM00073">
    <property type="entry name" value="HPT"/>
    <property type="match status" value="1"/>
</dbReference>
<organism evidence="4 5">
    <name type="scientific">Ahrensia kielensis</name>
    <dbReference type="NCBI Taxonomy" id="76980"/>
    <lineage>
        <taxon>Bacteria</taxon>
        <taxon>Pseudomonadati</taxon>
        <taxon>Pseudomonadota</taxon>
        <taxon>Alphaproteobacteria</taxon>
        <taxon>Hyphomicrobiales</taxon>
        <taxon>Ahrensiaceae</taxon>
        <taxon>Ahrensia</taxon>
    </lineage>
</organism>
<keyword evidence="2" id="KW-0597">Phosphoprotein</keyword>
<dbReference type="EMBL" id="JBBMQO010000004">
    <property type="protein sequence ID" value="MEM5501607.1"/>
    <property type="molecule type" value="Genomic_DNA"/>
</dbReference>
<dbReference type="RefSeq" id="WP_169385110.1">
    <property type="nucleotide sequence ID" value="NZ_JBBMQO010000004.1"/>
</dbReference>
<accession>A0ABU9T654</accession>
<evidence type="ECO:0000256" key="1">
    <source>
        <dbReference type="ARBA" id="ARBA00023012"/>
    </source>
</evidence>
<feature type="domain" description="HPt" evidence="3">
    <location>
        <begin position="11"/>
        <end position="117"/>
    </location>
</feature>
<evidence type="ECO:0000313" key="4">
    <source>
        <dbReference type="EMBL" id="MEM5501607.1"/>
    </source>
</evidence>
<dbReference type="InterPro" id="IPR008207">
    <property type="entry name" value="Sig_transdc_His_kin_Hpt_dom"/>
</dbReference>
<sequence length="122" mass="13832">MQQKDDLKAKLFLLVEKHCATIRSEAQAINSLMHSAENGQNSDSFQKIFFLTHKLKGSSGTMGFMQVSHIAEQLEDQLKGYIDAKKLPLAQEYARLQSLNHELQKSVACTHPNQSALLDRYR</sequence>